<accession>G7V981</accession>
<protein>
    <recommendedName>
        <fullName evidence="7">Adenosyl-chloride synthase</fullName>
    </recommendedName>
</protein>
<dbReference type="PANTHER" id="PTHR35092:SF1">
    <property type="entry name" value="CHLORINASE MJ1651"/>
    <property type="match status" value="1"/>
</dbReference>
<dbReference type="InterPro" id="IPR002747">
    <property type="entry name" value="SAM_OH_AdoTrfase"/>
</dbReference>
<evidence type="ECO:0000313" key="6">
    <source>
        <dbReference type="Proteomes" id="UP000005868"/>
    </source>
</evidence>
<dbReference type="Gene3D" id="3.40.50.10790">
    <property type="entry name" value="S-adenosyl-l-methionine hydroxide adenosyltransferase, N-terminal"/>
    <property type="match status" value="1"/>
</dbReference>
<dbReference type="Gene3D" id="2.40.30.90">
    <property type="entry name" value="Bacterial fluorinating enzyme like"/>
    <property type="match status" value="1"/>
</dbReference>
<keyword evidence="6" id="KW-1185">Reference proteome</keyword>
<dbReference type="SUPFAM" id="SSF102522">
    <property type="entry name" value="Bacterial fluorinating enzyme, N-terminal domain"/>
    <property type="match status" value="1"/>
</dbReference>
<dbReference type="STRING" id="580340.Tlie_0715"/>
<evidence type="ECO:0000313" key="5">
    <source>
        <dbReference type="EMBL" id="AER66450.1"/>
    </source>
</evidence>
<dbReference type="OrthoDB" id="9792195at2"/>
<dbReference type="HOGENOM" id="CLU_059734_0_0_0"/>
<sequence>MSFELKCVTMLTDFGLSDETVACCKGVLLSKGLKLPIIDISHEVPPFDIVSGGWILAGALTFMPVGIHLAVVDPGVGTERKIVILHVRRGDFLVGPDNGLLLEAARRLGGIETAWSVRMELFDFSRISPTFHARDVMAPVVGDLGMGVPPSALGKGIKKEILVEYPLPEPKMEDGKITGYVAYIDSYGTVRTNILWRSLRKDIKNLRISSGWLFSIPVGRTFADVDKGDLVILEDSWGYLSIAVNQGRASDLLGCKPKDQISVEFTMQ</sequence>
<feature type="domain" description="S-adenosyl-l-methionine hydroxide adenosyltransferase N-terminal" evidence="3">
    <location>
        <begin position="8"/>
        <end position="154"/>
    </location>
</feature>
<dbReference type="Proteomes" id="UP000005868">
    <property type="component" value="Chromosome"/>
</dbReference>
<comment type="similarity">
    <text evidence="2">Belongs to the SAM hydrolase / SAM-dependent halogenase family.</text>
</comment>
<organism evidence="5 6">
    <name type="scientific">Thermovirga lienii (strain ATCC BAA-1197 / DSM 17291 / Cas60314)</name>
    <dbReference type="NCBI Taxonomy" id="580340"/>
    <lineage>
        <taxon>Bacteria</taxon>
        <taxon>Thermotogati</taxon>
        <taxon>Synergistota</taxon>
        <taxon>Synergistia</taxon>
        <taxon>Synergistales</taxon>
        <taxon>Thermovirgaceae</taxon>
        <taxon>Thermovirga</taxon>
    </lineage>
</organism>
<reference evidence="6" key="1">
    <citation type="submission" date="2011-10" db="EMBL/GenBank/DDBJ databases">
        <title>The complete genome of chromosome of Thermovirga lienii DSM 17291.</title>
        <authorList>
            <consortium name="US DOE Joint Genome Institute (JGI-PGF)"/>
            <person name="Lucas S."/>
            <person name="Copeland A."/>
            <person name="Lapidus A."/>
            <person name="Glavina del Rio T."/>
            <person name="Dalin E."/>
            <person name="Tice H."/>
            <person name="Bruce D."/>
            <person name="Goodwin L."/>
            <person name="Pitluck S."/>
            <person name="Peters L."/>
            <person name="Mikhailova N."/>
            <person name="Saunders E."/>
            <person name="Kyrpides N."/>
            <person name="Mavromatis K."/>
            <person name="Ivanova N."/>
            <person name="Last F.I."/>
            <person name="Brettin T."/>
            <person name="Detter J.C."/>
            <person name="Han C."/>
            <person name="Larimer F."/>
            <person name="Land M."/>
            <person name="Hauser L."/>
            <person name="Markowitz V."/>
            <person name="Cheng J.-F."/>
            <person name="Hugenholtz P."/>
            <person name="Woyke T."/>
            <person name="Wu D."/>
            <person name="Spring S."/>
            <person name="Schroeder M."/>
            <person name="Brambilla E.-M."/>
            <person name="Klenk H.-P."/>
            <person name="Eisen J.A."/>
        </authorList>
    </citation>
    <scope>NUCLEOTIDE SEQUENCE [LARGE SCALE GENOMIC DNA]</scope>
    <source>
        <strain evidence="6">ATCC BAA-1197 / DSM 17291 / Cas60314</strain>
    </source>
</reference>
<dbReference type="EMBL" id="CP003096">
    <property type="protein sequence ID" value="AER66450.1"/>
    <property type="molecule type" value="Genomic_DNA"/>
</dbReference>
<feature type="domain" description="S-adenosyl-l-methionine hydroxide adenosyltransferase C-terminal" evidence="4">
    <location>
        <begin position="179"/>
        <end position="261"/>
    </location>
</feature>
<dbReference type="KEGG" id="tli:Tlie_0715"/>
<name>G7V981_THELD</name>
<keyword evidence="1" id="KW-0949">S-adenosyl-L-methionine</keyword>
<reference evidence="5 6" key="2">
    <citation type="journal article" date="2012" name="Stand. Genomic Sci.">
        <title>Genome sequence of the moderately thermophilic, amino-acid-degrading and sulfur-reducing bacterium Thermovirga lienii type strain (Cas60314(T)).</title>
        <authorList>
            <person name="Goker M."/>
            <person name="Saunders E."/>
            <person name="Lapidus A."/>
            <person name="Nolan M."/>
            <person name="Lucas S."/>
            <person name="Hammon N."/>
            <person name="Deshpande S."/>
            <person name="Cheng J.F."/>
            <person name="Han C."/>
            <person name="Tapia R."/>
            <person name="Goodwin L.A."/>
            <person name="Pitluck S."/>
            <person name="Liolios K."/>
            <person name="Mavromatis K."/>
            <person name="Pagani I."/>
            <person name="Ivanova N."/>
            <person name="Mikhailova N."/>
            <person name="Pati A."/>
            <person name="Chen A."/>
            <person name="Palaniappan K."/>
            <person name="Land M."/>
            <person name="Chang Y.J."/>
            <person name="Jeffries C.D."/>
            <person name="Brambilla E.M."/>
            <person name="Rohde M."/>
            <person name="Spring S."/>
            <person name="Detter J.C."/>
            <person name="Woyke T."/>
            <person name="Bristow J."/>
            <person name="Eisen J.A."/>
            <person name="Markowitz V."/>
            <person name="Hugenholtz P."/>
            <person name="Kyrpides N.C."/>
            <person name="Klenk H.P."/>
        </authorList>
    </citation>
    <scope>NUCLEOTIDE SEQUENCE [LARGE SCALE GENOMIC DNA]</scope>
    <source>
        <strain evidence="6">ATCC BAA-1197 / DSM 17291 / Cas60314</strain>
    </source>
</reference>
<dbReference type="eggNOG" id="COG1912">
    <property type="taxonomic scope" value="Bacteria"/>
</dbReference>
<proteinExistence type="inferred from homology"/>
<evidence type="ECO:0008006" key="7">
    <source>
        <dbReference type="Google" id="ProtNLM"/>
    </source>
</evidence>
<dbReference type="PANTHER" id="PTHR35092">
    <property type="entry name" value="CHLORINASE MJ1651"/>
    <property type="match status" value="1"/>
</dbReference>
<evidence type="ECO:0000259" key="4">
    <source>
        <dbReference type="Pfam" id="PF20257"/>
    </source>
</evidence>
<evidence type="ECO:0000259" key="3">
    <source>
        <dbReference type="Pfam" id="PF01887"/>
    </source>
</evidence>
<dbReference type="PIRSF" id="PIRSF006779">
    <property type="entry name" value="UCP006779"/>
    <property type="match status" value="1"/>
</dbReference>
<gene>
    <name evidence="5" type="ordered locus">Tlie_0715</name>
</gene>
<dbReference type="InterPro" id="IPR046469">
    <property type="entry name" value="SAM_HAT_N"/>
</dbReference>
<dbReference type="Pfam" id="PF20257">
    <property type="entry name" value="SAM_HAT_C"/>
    <property type="match status" value="1"/>
</dbReference>
<dbReference type="InterPro" id="IPR046470">
    <property type="entry name" value="SAM_HAT_C"/>
</dbReference>
<dbReference type="AlphaFoldDB" id="G7V981"/>
<evidence type="ECO:0000256" key="2">
    <source>
        <dbReference type="ARBA" id="ARBA00024035"/>
    </source>
</evidence>
<evidence type="ECO:0000256" key="1">
    <source>
        <dbReference type="ARBA" id="ARBA00022691"/>
    </source>
</evidence>
<dbReference type="Pfam" id="PF01887">
    <property type="entry name" value="SAM_HAT_N"/>
    <property type="match status" value="1"/>
</dbReference>
<dbReference type="InterPro" id="IPR023227">
    <property type="entry name" value="SAM_OH_AdoTrfase_C_sf"/>
</dbReference>
<dbReference type="SUPFAM" id="SSF101852">
    <property type="entry name" value="Bacterial fluorinating enzyme, C-terminal domain"/>
    <property type="match status" value="1"/>
</dbReference>
<dbReference type="InterPro" id="IPR023228">
    <property type="entry name" value="SAM_OH_AdoTrfase_N_sf"/>
</dbReference>